<protein>
    <submittedName>
        <fullName evidence="2">Uncharacterized protein</fullName>
    </submittedName>
</protein>
<dbReference type="Proteomes" id="UP000774326">
    <property type="component" value="Unassembled WGS sequence"/>
</dbReference>
<accession>A0A9P8QCA0</accession>
<reference evidence="2" key="2">
    <citation type="submission" date="2021-01" db="EMBL/GenBank/DDBJ databases">
        <authorList>
            <person name="Schikora-Tamarit M.A."/>
        </authorList>
    </citation>
    <scope>NUCLEOTIDE SEQUENCE</scope>
    <source>
        <strain evidence="2">CBS2887</strain>
    </source>
</reference>
<organism evidence="2 3">
    <name type="scientific">Wickerhamomyces pijperi</name>
    <name type="common">Yeast</name>
    <name type="synonym">Pichia pijperi</name>
    <dbReference type="NCBI Taxonomy" id="599730"/>
    <lineage>
        <taxon>Eukaryota</taxon>
        <taxon>Fungi</taxon>
        <taxon>Dikarya</taxon>
        <taxon>Ascomycota</taxon>
        <taxon>Saccharomycotina</taxon>
        <taxon>Saccharomycetes</taxon>
        <taxon>Phaffomycetales</taxon>
        <taxon>Wickerhamomycetaceae</taxon>
        <taxon>Wickerhamomyces</taxon>
    </lineage>
</organism>
<sequence length="89" mass="9799">MYCEDNSLLVKAMRIVFKNSPTGPMFNLSIVDTMYPLIWVCLWMVDACKGSDIGGTISLLLFNGGPFLTAVCWMSGVTGADICAWLRVK</sequence>
<keyword evidence="1" id="KW-0472">Membrane</keyword>
<reference evidence="2" key="1">
    <citation type="journal article" date="2021" name="Open Biol.">
        <title>Shared evolutionary footprints suggest mitochondrial oxidative damage underlies multiple complex I losses in fungi.</title>
        <authorList>
            <person name="Schikora-Tamarit M.A."/>
            <person name="Marcet-Houben M."/>
            <person name="Nosek J."/>
            <person name="Gabaldon T."/>
        </authorList>
    </citation>
    <scope>NUCLEOTIDE SEQUENCE</scope>
    <source>
        <strain evidence="2">CBS2887</strain>
    </source>
</reference>
<dbReference type="EMBL" id="JAEUBG010000347">
    <property type="protein sequence ID" value="KAH3688412.1"/>
    <property type="molecule type" value="Genomic_DNA"/>
</dbReference>
<keyword evidence="1" id="KW-1133">Transmembrane helix</keyword>
<evidence type="ECO:0000313" key="2">
    <source>
        <dbReference type="EMBL" id="KAH3688412.1"/>
    </source>
</evidence>
<keyword evidence="3" id="KW-1185">Reference proteome</keyword>
<dbReference type="AlphaFoldDB" id="A0A9P8QCA0"/>
<keyword evidence="1" id="KW-0812">Transmembrane</keyword>
<comment type="caution">
    <text evidence="2">The sequence shown here is derived from an EMBL/GenBank/DDBJ whole genome shotgun (WGS) entry which is preliminary data.</text>
</comment>
<feature type="transmembrane region" description="Helical" evidence="1">
    <location>
        <begin position="25"/>
        <end position="45"/>
    </location>
</feature>
<gene>
    <name evidence="2" type="ORF">WICPIJ_000551</name>
</gene>
<evidence type="ECO:0000256" key="1">
    <source>
        <dbReference type="SAM" id="Phobius"/>
    </source>
</evidence>
<evidence type="ECO:0000313" key="3">
    <source>
        <dbReference type="Proteomes" id="UP000774326"/>
    </source>
</evidence>
<proteinExistence type="predicted"/>
<name>A0A9P8QCA0_WICPI</name>
<feature type="transmembrane region" description="Helical" evidence="1">
    <location>
        <begin position="65"/>
        <end position="86"/>
    </location>
</feature>